<dbReference type="PANTHER" id="PTHR45721:SF16">
    <property type="entry name" value="LAMIN-L(III)"/>
    <property type="match status" value="1"/>
</dbReference>
<dbReference type="GO" id="GO:0005882">
    <property type="term" value="C:intermediate filament"/>
    <property type="evidence" value="ECO:0007669"/>
    <property type="project" value="UniProtKB-KW"/>
</dbReference>
<dbReference type="Proteomes" id="UP000007303">
    <property type="component" value="Unassembled WGS sequence"/>
</dbReference>
<sequence length="564" mass="63962">SSRSSSRRCAAAGLHTSGISPTCQTRTQEKDDLRHLNDRLANYIQRVQELESERSSILLQLEEKDESKSREMSKVRRLYEEELADVRSSLDAVAGEKARLQIDCGNLCEENKSLQVRCHKKEGDLANALAQWRSTESALISKEAEHSKLLSEKRSLADAFADVQNQLENVKGVLSDAKNQLTSEILRRVEMENQVQTMKEQLDLERNISEQEILEFRSRHESRLVEVDSGRQRRVRESDAAPSKDHECQLQEYKEEMHRTFSSTLQTAEKAALEKKGTASATREELEAVKLRVETLSAQLKQSQNDKMVLEAHFQDLQRTVDRERDVWQQKLRLKDEELLKMRSQMLSQLEDYESLLDVKVALDMEINAYRKMLEVEEQRLHLSPSPSQPAAVARTHERGGCRIRGKKRKRESASGSSPACKLSTCSSQKGCVSVAEVDVNGKYVRLKNDSDVEQPLGGWVVRRSYSDSGDISFHIPSSCILDAGQTLTIWAAAAEAEADSGDLILQSHRSWGPVTDVRVSLLNPNREEMAERRVCLQSRADEELELEFDEDVVAGSAIQHFQR</sequence>
<dbReference type="InterPro" id="IPR018039">
    <property type="entry name" value="IF_conserved"/>
</dbReference>
<feature type="region of interest" description="Disordered" evidence="7">
    <location>
        <begin position="1"/>
        <end position="29"/>
    </location>
</feature>
<comment type="subcellular location">
    <subcellularLocation>
        <location evidence="4">Nucleus lamina</location>
    </subcellularLocation>
</comment>
<dbReference type="GO" id="GO:0006998">
    <property type="term" value="P:nuclear envelope organization"/>
    <property type="evidence" value="ECO:0007669"/>
    <property type="project" value="TreeGrafter"/>
</dbReference>
<dbReference type="AlphaFoldDB" id="H3CCL4"/>
<dbReference type="InterPro" id="IPR039008">
    <property type="entry name" value="IF_rod_dom"/>
</dbReference>
<dbReference type="Gene3D" id="1.20.5.1160">
    <property type="entry name" value="Vasodilator-stimulated phosphoprotein"/>
    <property type="match status" value="1"/>
</dbReference>
<feature type="domain" description="IF rod" evidence="9">
    <location>
        <begin position="29"/>
        <end position="381"/>
    </location>
</feature>
<dbReference type="Pfam" id="PF00038">
    <property type="entry name" value="Filament"/>
    <property type="match status" value="1"/>
</dbReference>
<evidence type="ECO:0000256" key="5">
    <source>
        <dbReference type="RuleBase" id="RU000685"/>
    </source>
</evidence>
<proteinExistence type="inferred from homology"/>
<evidence type="ECO:0000256" key="7">
    <source>
        <dbReference type="SAM" id="MobiDB-lite"/>
    </source>
</evidence>
<dbReference type="Ensembl" id="ENSTNIT00000006135.1">
    <property type="protein sequence ID" value="ENSTNIP00000005987.1"/>
    <property type="gene ID" value="ENSTNIG00000003400.1"/>
</dbReference>
<dbReference type="InterPro" id="IPR036415">
    <property type="entry name" value="Lamin_tail_dom_sf"/>
</dbReference>
<feature type="coiled-coil region" evidence="6">
    <location>
        <begin position="279"/>
        <end position="320"/>
    </location>
</feature>
<evidence type="ECO:0000259" key="9">
    <source>
        <dbReference type="PROSITE" id="PS51842"/>
    </source>
</evidence>
<reference evidence="11" key="1">
    <citation type="journal article" date="2004" name="Nature">
        <title>Genome duplication in the teleost fish Tetraodon nigroviridis reveals the early vertebrate proto-karyotype.</title>
        <authorList>
            <person name="Jaillon O."/>
            <person name="Aury J.-M."/>
            <person name="Brunet F."/>
            <person name="Petit J.-L."/>
            <person name="Stange-Thomann N."/>
            <person name="Mauceli E."/>
            <person name="Bouneau L."/>
            <person name="Fischer C."/>
            <person name="Ozouf-Costaz C."/>
            <person name="Bernot A."/>
            <person name="Nicaud S."/>
            <person name="Jaffe D."/>
            <person name="Fisher S."/>
            <person name="Lutfalla G."/>
            <person name="Dossat C."/>
            <person name="Segurens B."/>
            <person name="Dasilva C."/>
            <person name="Salanoubat M."/>
            <person name="Levy M."/>
            <person name="Boudet N."/>
            <person name="Castellano S."/>
            <person name="Anthouard V."/>
            <person name="Jubin C."/>
            <person name="Castelli V."/>
            <person name="Katinka M."/>
            <person name="Vacherie B."/>
            <person name="Biemont C."/>
            <person name="Skalli Z."/>
            <person name="Cattolico L."/>
            <person name="Poulain J."/>
            <person name="De Berardinis V."/>
            <person name="Cruaud C."/>
            <person name="Duprat S."/>
            <person name="Brottier P."/>
            <person name="Coutanceau J.-P."/>
            <person name="Gouzy J."/>
            <person name="Parra G."/>
            <person name="Lardier G."/>
            <person name="Chapple C."/>
            <person name="McKernan K.J."/>
            <person name="McEwan P."/>
            <person name="Bosak S."/>
            <person name="Kellis M."/>
            <person name="Volff J.-N."/>
            <person name="Guigo R."/>
            <person name="Zody M.C."/>
            <person name="Mesirov J."/>
            <person name="Lindblad-Toh K."/>
            <person name="Birren B."/>
            <person name="Nusbaum C."/>
            <person name="Kahn D."/>
            <person name="Robinson-Rechavi M."/>
            <person name="Laudet V."/>
            <person name="Schachter V."/>
            <person name="Quetier F."/>
            <person name="Saurin W."/>
            <person name="Scarpelli C."/>
            <person name="Wincker P."/>
            <person name="Lander E.S."/>
            <person name="Weissenbach J."/>
            <person name="Roest Crollius H."/>
        </authorList>
    </citation>
    <scope>NUCLEOTIDE SEQUENCE [LARGE SCALE GENOMIC DNA]</scope>
</reference>
<dbReference type="Gene3D" id="2.60.40.1260">
    <property type="entry name" value="Lamin Tail domain"/>
    <property type="match status" value="1"/>
</dbReference>
<evidence type="ECO:0000256" key="1">
    <source>
        <dbReference type="ARBA" id="ARBA00022754"/>
    </source>
</evidence>
<keyword evidence="2 6" id="KW-0175">Coiled coil</keyword>
<keyword evidence="1 5" id="KW-0403">Intermediate filament</keyword>
<protein>
    <submittedName>
        <fullName evidence="10">Lamin L3</fullName>
    </submittedName>
</protein>
<dbReference type="PROSITE" id="PS51841">
    <property type="entry name" value="LTD"/>
    <property type="match status" value="1"/>
</dbReference>
<dbReference type="SUPFAM" id="SSF64593">
    <property type="entry name" value="Intermediate filament protein, coiled coil region"/>
    <property type="match status" value="2"/>
</dbReference>
<feature type="domain" description="LTD" evidence="8">
    <location>
        <begin position="421"/>
        <end position="541"/>
    </location>
</feature>
<name>H3CCL4_TETNG</name>
<dbReference type="InterPro" id="IPR001322">
    <property type="entry name" value="Lamin_tail_dom"/>
</dbReference>
<dbReference type="OMA" id="VRIEHEN"/>
<reference evidence="10" key="2">
    <citation type="submission" date="2025-08" db="UniProtKB">
        <authorList>
            <consortium name="Ensembl"/>
        </authorList>
    </citation>
    <scope>IDENTIFICATION</scope>
</reference>
<evidence type="ECO:0000259" key="8">
    <source>
        <dbReference type="PROSITE" id="PS51841"/>
    </source>
</evidence>
<evidence type="ECO:0000313" key="10">
    <source>
        <dbReference type="Ensembl" id="ENSTNIP00000005987.1"/>
    </source>
</evidence>
<dbReference type="InParanoid" id="H3CCL4"/>
<evidence type="ECO:0000256" key="2">
    <source>
        <dbReference type="ARBA" id="ARBA00023054"/>
    </source>
</evidence>
<dbReference type="GeneTree" id="ENSGT00940000164952"/>
<feature type="region of interest" description="Disordered" evidence="7">
    <location>
        <begin position="381"/>
        <end position="420"/>
    </location>
</feature>
<feature type="compositionally biased region" description="Polar residues" evidence="7">
    <location>
        <begin position="17"/>
        <end position="26"/>
    </location>
</feature>
<dbReference type="GO" id="GO:0005200">
    <property type="term" value="F:structural constituent of cytoskeleton"/>
    <property type="evidence" value="ECO:0007669"/>
    <property type="project" value="TreeGrafter"/>
</dbReference>
<feature type="coiled-coil region" evidence="6">
    <location>
        <begin position="160"/>
        <end position="208"/>
    </location>
</feature>
<accession>H3CCL4</accession>
<dbReference type="SUPFAM" id="SSF74853">
    <property type="entry name" value="Lamin A/C globular tail domain"/>
    <property type="match status" value="1"/>
</dbReference>
<keyword evidence="3" id="KW-0449">Lipoprotein</keyword>
<dbReference type="STRING" id="99883.ENSTNIP00000005987"/>
<dbReference type="Gene3D" id="1.20.5.170">
    <property type="match status" value="1"/>
</dbReference>
<dbReference type="PROSITE" id="PS51842">
    <property type="entry name" value="IF_ROD_2"/>
    <property type="match status" value="1"/>
</dbReference>
<comment type="similarity">
    <text evidence="5">Belongs to the intermediate filament family.</text>
</comment>
<evidence type="ECO:0000256" key="6">
    <source>
        <dbReference type="SAM" id="Coils"/>
    </source>
</evidence>
<dbReference type="Pfam" id="PF00932">
    <property type="entry name" value="LTD"/>
    <property type="match status" value="1"/>
</dbReference>
<reference evidence="10" key="3">
    <citation type="submission" date="2025-09" db="UniProtKB">
        <authorList>
            <consortium name="Ensembl"/>
        </authorList>
    </citation>
    <scope>IDENTIFICATION</scope>
</reference>
<dbReference type="GO" id="GO:0090435">
    <property type="term" value="P:protein localization to nuclear envelope"/>
    <property type="evidence" value="ECO:0007669"/>
    <property type="project" value="TreeGrafter"/>
</dbReference>
<dbReference type="GO" id="GO:0031507">
    <property type="term" value="P:heterochromatin formation"/>
    <property type="evidence" value="ECO:0007669"/>
    <property type="project" value="TreeGrafter"/>
</dbReference>
<dbReference type="GO" id="GO:0005652">
    <property type="term" value="C:nuclear lamina"/>
    <property type="evidence" value="ECO:0007669"/>
    <property type="project" value="UniProtKB-SubCell"/>
</dbReference>
<evidence type="ECO:0000256" key="4">
    <source>
        <dbReference type="ARBA" id="ARBA00024186"/>
    </source>
</evidence>
<evidence type="ECO:0000313" key="11">
    <source>
        <dbReference type="Proteomes" id="UP000007303"/>
    </source>
</evidence>
<keyword evidence="11" id="KW-1185">Reference proteome</keyword>
<dbReference type="SMART" id="SM01391">
    <property type="entry name" value="Filament"/>
    <property type="match status" value="1"/>
</dbReference>
<dbReference type="GO" id="GO:0051664">
    <property type="term" value="P:nuclear pore localization"/>
    <property type="evidence" value="ECO:0007669"/>
    <property type="project" value="TreeGrafter"/>
</dbReference>
<feature type="compositionally biased region" description="Basic residues" evidence="7">
    <location>
        <begin position="402"/>
        <end position="411"/>
    </location>
</feature>
<dbReference type="GO" id="GO:0007097">
    <property type="term" value="P:nuclear migration"/>
    <property type="evidence" value="ECO:0007669"/>
    <property type="project" value="TreeGrafter"/>
</dbReference>
<dbReference type="PROSITE" id="PS00226">
    <property type="entry name" value="IF_ROD_1"/>
    <property type="match status" value="1"/>
</dbReference>
<organism evidence="10 11">
    <name type="scientific">Tetraodon nigroviridis</name>
    <name type="common">Spotted green pufferfish</name>
    <name type="synonym">Chelonodon nigroviridis</name>
    <dbReference type="NCBI Taxonomy" id="99883"/>
    <lineage>
        <taxon>Eukaryota</taxon>
        <taxon>Metazoa</taxon>
        <taxon>Chordata</taxon>
        <taxon>Craniata</taxon>
        <taxon>Vertebrata</taxon>
        <taxon>Euteleostomi</taxon>
        <taxon>Actinopterygii</taxon>
        <taxon>Neopterygii</taxon>
        <taxon>Teleostei</taxon>
        <taxon>Neoteleostei</taxon>
        <taxon>Acanthomorphata</taxon>
        <taxon>Eupercaria</taxon>
        <taxon>Tetraodontiformes</taxon>
        <taxon>Tetradontoidea</taxon>
        <taxon>Tetraodontidae</taxon>
        <taxon>Tetraodon</taxon>
    </lineage>
</organism>
<dbReference type="HOGENOM" id="CLU_012560_9_2_1"/>
<evidence type="ECO:0000256" key="3">
    <source>
        <dbReference type="ARBA" id="ARBA00023289"/>
    </source>
</evidence>
<dbReference type="PANTHER" id="PTHR45721">
    <property type="entry name" value="LAMIN DM0-RELATED"/>
    <property type="match status" value="1"/>
</dbReference>
<keyword evidence="3" id="KW-0636">Prenylation</keyword>